<sequence length="156" mass="18359">MKTKQFLTLLVLMIVFFNSYGQKAMTFQEAEVRGRSFQHLDSLYKSAVDADPKRAVFKTPQEQAELQKSYSALIQDLGVFLKANDFNWEKPTRCFNRIYFNPGGKIDYFLFNFPKDMIAAEKEKEFQRLLNVFIKDYKFPMKAKENFAQCSPVKYN</sequence>
<name>A0ABR6ESX9_9SPHI</name>
<evidence type="ECO:0000313" key="1">
    <source>
        <dbReference type="EMBL" id="MBB2147929.1"/>
    </source>
</evidence>
<protein>
    <submittedName>
        <fullName evidence="1">Uncharacterized protein</fullName>
    </submittedName>
</protein>
<accession>A0ABR6ESX9</accession>
<comment type="caution">
    <text evidence="1">The sequence shown here is derived from an EMBL/GenBank/DDBJ whole genome shotgun (WGS) entry which is preliminary data.</text>
</comment>
<keyword evidence="2" id="KW-1185">Reference proteome</keyword>
<dbReference type="RefSeq" id="WP_182953377.1">
    <property type="nucleotide sequence ID" value="NZ_WNXC01000001.1"/>
</dbReference>
<gene>
    <name evidence="1" type="ORF">GM920_03285</name>
</gene>
<proteinExistence type="predicted"/>
<organism evidence="1 2">
    <name type="scientific">Pedobacter gandavensis</name>
    <dbReference type="NCBI Taxonomy" id="2679963"/>
    <lineage>
        <taxon>Bacteria</taxon>
        <taxon>Pseudomonadati</taxon>
        <taxon>Bacteroidota</taxon>
        <taxon>Sphingobacteriia</taxon>
        <taxon>Sphingobacteriales</taxon>
        <taxon>Sphingobacteriaceae</taxon>
        <taxon>Pedobacter</taxon>
    </lineage>
</organism>
<reference evidence="1 2" key="1">
    <citation type="submission" date="2019-11" db="EMBL/GenBank/DDBJ databases">
        <title>Description of Pedobacter sp. LMG 31462T.</title>
        <authorList>
            <person name="Carlier A."/>
            <person name="Qi S."/>
            <person name="Vandamme P."/>
        </authorList>
    </citation>
    <scope>NUCLEOTIDE SEQUENCE [LARGE SCALE GENOMIC DNA]</scope>
    <source>
        <strain evidence="1 2">LMG 31462</strain>
    </source>
</reference>
<evidence type="ECO:0000313" key="2">
    <source>
        <dbReference type="Proteomes" id="UP000636110"/>
    </source>
</evidence>
<dbReference type="EMBL" id="WNXC01000001">
    <property type="protein sequence ID" value="MBB2147929.1"/>
    <property type="molecule type" value="Genomic_DNA"/>
</dbReference>
<dbReference type="Proteomes" id="UP000636110">
    <property type="component" value="Unassembled WGS sequence"/>
</dbReference>